<reference evidence="3" key="1">
    <citation type="submission" date="2015-09" db="EMBL/GenBank/DDBJ databases">
        <authorList>
            <person name="Rodrigo-Torres Lidia"/>
            <person name="Arahal R.David."/>
        </authorList>
    </citation>
    <scope>NUCLEOTIDE SEQUENCE [LARGE SCALE GENOMIC DNA]</scope>
    <source>
        <strain evidence="3">CECT 7735</strain>
    </source>
</reference>
<sequence>MGQDRMRPKLSSLDHFVLTVQDIDLTIRFYRDVLGMSPEKFQPADGSVRWALKFGDQKINLHQEGAEFEPKAAFPKPGSADLCFLSDVPLATWQDHFANMDVVVEEGPIRRTGAVGPIHSLYIRDPDLNLIEVSNPE</sequence>
<dbReference type="PANTHER" id="PTHR21366">
    <property type="entry name" value="GLYOXALASE FAMILY PROTEIN"/>
    <property type="match status" value="1"/>
</dbReference>
<dbReference type="Pfam" id="PF00903">
    <property type="entry name" value="Glyoxalase"/>
    <property type="match status" value="1"/>
</dbReference>
<dbReference type="Proteomes" id="UP000051870">
    <property type="component" value="Unassembled WGS sequence"/>
</dbReference>
<organism evidence="2 3">
    <name type="scientific">Shimia thalassica</name>
    <dbReference type="NCBI Taxonomy" id="1715693"/>
    <lineage>
        <taxon>Bacteria</taxon>
        <taxon>Pseudomonadati</taxon>
        <taxon>Pseudomonadota</taxon>
        <taxon>Alphaproteobacteria</taxon>
        <taxon>Rhodobacterales</taxon>
        <taxon>Roseobacteraceae</taxon>
    </lineage>
</organism>
<dbReference type="PANTHER" id="PTHR21366:SF14">
    <property type="entry name" value="GLYOXALASE DOMAIN-CONTAINING PROTEIN 5"/>
    <property type="match status" value="1"/>
</dbReference>
<name>A0A0N7MAM0_9RHOB</name>
<dbReference type="SUPFAM" id="SSF54593">
    <property type="entry name" value="Glyoxalase/Bleomycin resistance protein/Dihydroxybiphenyl dioxygenase"/>
    <property type="match status" value="1"/>
</dbReference>
<evidence type="ECO:0000313" key="2">
    <source>
        <dbReference type="EMBL" id="CUK13436.1"/>
    </source>
</evidence>
<dbReference type="InterPro" id="IPR004360">
    <property type="entry name" value="Glyas_Fos-R_dOase_dom"/>
</dbReference>
<evidence type="ECO:0000259" key="1">
    <source>
        <dbReference type="PROSITE" id="PS51819"/>
    </source>
</evidence>
<gene>
    <name evidence="2" type="ORF">PH7735_03806</name>
</gene>
<dbReference type="AlphaFoldDB" id="A0A0N7MAM0"/>
<dbReference type="InterPro" id="IPR050383">
    <property type="entry name" value="GlyoxalaseI/FosfomycinResist"/>
</dbReference>
<dbReference type="PROSITE" id="PS51819">
    <property type="entry name" value="VOC"/>
    <property type="match status" value="1"/>
</dbReference>
<dbReference type="InterPro" id="IPR029068">
    <property type="entry name" value="Glyas_Bleomycin-R_OHBP_Dase"/>
</dbReference>
<accession>A0A0N7MAM0</accession>
<proteinExistence type="predicted"/>
<protein>
    <submittedName>
        <fullName evidence="2">Virulence protein</fullName>
    </submittedName>
</protein>
<dbReference type="InterPro" id="IPR037523">
    <property type="entry name" value="VOC_core"/>
</dbReference>
<dbReference type="STRING" id="1715693.PH7735_03806"/>
<keyword evidence="3" id="KW-1185">Reference proteome</keyword>
<evidence type="ECO:0000313" key="3">
    <source>
        <dbReference type="Proteomes" id="UP000051870"/>
    </source>
</evidence>
<feature type="domain" description="VOC" evidence="1">
    <location>
        <begin position="12"/>
        <end position="136"/>
    </location>
</feature>
<dbReference type="EMBL" id="CYTW01000006">
    <property type="protein sequence ID" value="CUK13436.1"/>
    <property type="molecule type" value="Genomic_DNA"/>
</dbReference>
<dbReference type="Gene3D" id="3.10.180.10">
    <property type="entry name" value="2,3-Dihydroxybiphenyl 1,2-Dioxygenase, domain 1"/>
    <property type="match status" value="1"/>
</dbReference>
<dbReference type="CDD" id="cd07253">
    <property type="entry name" value="GLOD5"/>
    <property type="match status" value="1"/>
</dbReference>